<reference evidence="2" key="1">
    <citation type="journal article" date="2019" name="Int. J. Syst. Evol. Microbiol.">
        <title>The Global Catalogue of Microorganisms (GCM) 10K type strain sequencing project: providing services to taxonomists for standard genome sequencing and annotation.</title>
        <authorList>
            <consortium name="The Broad Institute Genomics Platform"/>
            <consortium name="The Broad Institute Genome Sequencing Center for Infectious Disease"/>
            <person name="Wu L."/>
            <person name="Ma J."/>
        </authorList>
    </citation>
    <scope>NUCLEOTIDE SEQUENCE [LARGE SCALE GENOMIC DNA]</scope>
    <source>
        <strain evidence="2">JCM 4524</strain>
    </source>
</reference>
<dbReference type="Proteomes" id="UP001500151">
    <property type="component" value="Unassembled WGS sequence"/>
</dbReference>
<accession>A0ABP6DDD1</accession>
<comment type="caution">
    <text evidence="1">The sequence shown here is derived from an EMBL/GenBank/DDBJ whole genome shotgun (WGS) entry which is preliminary data.</text>
</comment>
<evidence type="ECO:0000313" key="2">
    <source>
        <dbReference type="Proteomes" id="UP001500151"/>
    </source>
</evidence>
<keyword evidence="2" id="KW-1185">Reference proteome</keyword>
<evidence type="ECO:0000313" key="1">
    <source>
        <dbReference type="EMBL" id="GAA2640009.1"/>
    </source>
</evidence>
<sequence length="81" mass="9129">MLRQKTRLSRKPDTWRYEWDAARNDGSWSDQDLKTVSCGSSDAQFRVTEPPEAGCPAGDLLAGLEYSEDQATTLCLHPLER</sequence>
<name>A0ABP6DDD1_9ACTN</name>
<protein>
    <submittedName>
        <fullName evidence="1">Uncharacterized protein</fullName>
    </submittedName>
</protein>
<proteinExistence type="predicted"/>
<dbReference type="EMBL" id="BAAASJ010000039">
    <property type="protein sequence ID" value="GAA2640009.1"/>
    <property type="molecule type" value="Genomic_DNA"/>
</dbReference>
<organism evidence="1 2">
    <name type="scientific">Streptomyces vastus</name>
    <dbReference type="NCBI Taxonomy" id="285451"/>
    <lineage>
        <taxon>Bacteria</taxon>
        <taxon>Bacillati</taxon>
        <taxon>Actinomycetota</taxon>
        <taxon>Actinomycetes</taxon>
        <taxon>Kitasatosporales</taxon>
        <taxon>Streptomycetaceae</taxon>
        <taxon>Streptomyces</taxon>
    </lineage>
</organism>
<gene>
    <name evidence="1" type="ORF">GCM10010307_39810</name>
</gene>